<sequence>MGKESYCSLFCFLIGMGISFAVHDTSSTVIVAKIWRL</sequence>
<dbReference type="EMBL" id="LCYI01000050">
    <property type="protein sequence ID" value="KLA25013.1"/>
    <property type="molecule type" value="Genomic_DNA"/>
</dbReference>
<evidence type="ECO:0000313" key="2">
    <source>
        <dbReference type="Proteomes" id="UP000035214"/>
    </source>
</evidence>
<gene>
    <name evidence="1" type="ORF">B4077_5010</name>
</gene>
<evidence type="ECO:0000313" key="1">
    <source>
        <dbReference type="EMBL" id="KLA25013.1"/>
    </source>
</evidence>
<protein>
    <submittedName>
        <fullName evidence="1">Uncharacterized protein</fullName>
    </submittedName>
</protein>
<comment type="caution">
    <text evidence="1">The sequence shown here is derived from an EMBL/GenBank/DDBJ whole genome shotgun (WGS) entry which is preliminary data.</text>
</comment>
<organism evidence="1 2">
    <name type="scientific">Bacillus cereus</name>
    <dbReference type="NCBI Taxonomy" id="1396"/>
    <lineage>
        <taxon>Bacteria</taxon>
        <taxon>Bacillati</taxon>
        <taxon>Bacillota</taxon>
        <taxon>Bacilli</taxon>
        <taxon>Bacillales</taxon>
        <taxon>Bacillaceae</taxon>
        <taxon>Bacillus</taxon>
        <taxon>Bacillus cereus group</taxon>
    </lineage>
</organism>
<name>A0A0G8EL99_BACCE</name>
<proteinExistence type="predicted"/>
<dbReference type="AlphaFoldDB" id="A0A0G8EL99"/>
<dbReference type="PATRIC" id="fig|1396.428.peg.1359"/>
<accession>A0A0G8EL99</accession>
<dbReference type="Proteomes" id="UP000035214">
    <property type="component" value="Unassembled WGS sequence"/>
</dbReference>
<reference evidence="1 2" key="1">
    <citation type="submission" date="2015-04" db="EMBL/GenBank/DDBJ databases">
        <title>Draft Genome Sequences of Eight Spore-Forming Food Isolates of Bacillus cereus Genome sequencing.</title>
        <authorList>
            <person name="Krawcyk A.O."/>
            <person name="de Jong A."/>
            <person name="Eijlander R.T."/>
            <person name="Berendsen E.M."/>
            <person name="Holsappel S."/>
            <person name="Wells-Bennik M."/>
            <person name="Kuipers O.P."/>
        </authorList>
    </citation>
    <scope>NUCLEOTIDE SEQUENCE [LARGE SCALE GENOMIC DNA]</scope>
    <source>
        <strain evidence="1 2">B4077</strain>
    </source>
</reference>